<dbReference type="PANTHER" id="PTHR30204">
    <property type="entry name" value="REDOX-CYCLING DRUG-SENSING TRANSCRIPTIONAL ACTIVATOR SOXR"/>
    <property type="match status" value="1"/>
</dbReference>
<evidence type="ECO:0000313" key="3">
    <source>
        <dbReference type="EMBL" id="MDR7308473.1"/>
    </source>
</evidence>
<dbReference type="InterPro" id="IPR000551">
    <property type="entry name" value="MerR-type_HTH_dom"/>
</dbReference>
<sequence length="346" mass="38250">MLLKVGELATRTGLTVRTLHHYDTIALLKPSARSDAGYRLYNQADIARLHAIQALRHLGLPLAEVGEMLERGGEGLGDTIARQIRALGHEITQATELQARLQLLQERLAAGNAPDMADWLSTLALMTTYSKYFSAAEIKRILDNRKAQALKWESLIADVHGAMQQHLAADTRPVQSLALRWMNLTLAMMDDDFNLIDRWGQMYNAEPVGLFKNGPGPEVVSYINAAIALRMEAMLRHMTLAELRTLRTGSEADIAQLCRDAHALHAAQADLNGPAARALVARWEQFMLTLCGNQPELLRKLIAAYTAEPLLHGTTVFDTLTLETIKRGLDVQGHPLATPFIPSSKK</sequence>
<dbReference type="SMART" id="SM00422">
    <property type="entry name" value="HTH_MERR"/>
    <property type="match status" value="1"/>
</dbReference>
<dbReference type="Pfam" id="PF13411">
    <property type="entry name" value="MerR_1"/>
    <property type="match status" value="1"/>
</dbReference>
<proteinExistence type="predicted"/>
<protein>
    <submittedName>
        <fullName evidence="3">DNA-binding transcriptional MerR regulator</fullName>
    </submittedName>
</protein>
<gene>
    <name evidence="3" type="ORF">J2X15_003785</name>
</gene>
<dbReference type="PROSITE" id="PS50937">
    <property type="entry name" value="HTH_MERR_2"/>
    <property type="match status" value="1"/>
</dbReference>
<dbReference type="GO" id="GO:0003677">
    <property type="term" value="F:DNA binding"/>
    <property type="evidence" value="ECO:0007669"/>
    <property type="project" value="UniProtKB-KW"/>
</dbReference>
<dbReference type="InterPro" id="IPR009061">
    <property type="entry name" value="DNA-bd_dom_put_sf"/>
</dbReference>
<keyword evidence="4" id="KW-1185">Reference proteome</keyword>
<dbReference type="Proteomes" id="UP001268089">
    <property type="component" value="Unassembled WGS sequence"/>
</dbReference>
<dbReference type="PRINTS" id="PR00040">
    <property type="entry name" value="HTHMERR"/>
</dbReference>
<dbReference type="Gene3D" id="1.10.1660.10">
    <property type="match status" value="1"/>
</dbReference>
<dbReference type="EMBL" id="JAVDXO010000011">
    <property type="protein sequence ID" value="MDR7308473.1"/>
    <property type="molecule type" value="Genomic_DNA"/>
</dbReference>
<name>A0ABU1ZSG1_9BURK</name>
<dbReference type="RefSeq" id="WP_310345829.1">
    <property type="nucleotide sequence ID" value="NZ_JAVDXO010000011.1"/>
</dbReference>
<accession>A0ABU1ZSG1</accession>
<evidence type="ECO:0000313" key="4">
    <source>
        <dbReference type="Proteomes" id="UP001268089"/>
    </source>
</evidence>
<evidence type="ECO:0000256" key="1">
    <source>
        <dbReference type="ARBA" id="ARBA00023125"/>
    </source>
</evidence>
<dbReference type="InterPro" id="IPR047057">
    <property type="entry name" value="MerR_fam"/>
</dbReference>
<evidence type="ECO:0000259" key="2">
    <source>
        <dbReference type="PROSITE" id="PS50937"/>
    </source>
</evidence>
<keyword evidence="1 3" id="KW-0238">DNA-binding</keyword>
<comment type="caution">
    <text evidence="3">The sequence shown here is derived from an EMBL/GenBank/DDBJ whole genome shotgun (WGS) entry which is preliminary data.</text>
</comment>
<dbReference type="SUPFAM" id="SSF46955">
    <property type="entry name" value="Putative DNA-binding domain"/>
    <property type="match status" value="1"/>
</dbReference>
<reference evidence="3 4" key="1">
    <citation type="submission" date="2023-07" db="EMBL/GenBank/DDBJ databases">
        <title>Sorghum-associated microbial communities from plants grown in Nebraska, USA.</title>
        <authorList>
            <person name="Schachtman D."/>
        </authorList>
    </citation>
    <scope>NUCLEOTIDE SEQUENCE [LARGE SCALE GENOMIC DNA]</scope>
    <source>
        <strain evidence="3 4">BE308</strain>
    </source>
</reference>
<organism evidence="3 4">
    <name type="scientific">Rhodoferax saidenbachensis</name>
    <dbReference type="NCBI Taxonomy" id="1484693"/>
    <lineage>
        <taxon>Bacteria</taxon>
        <taxon>Pseudomonadati</taxon>
        <taxon>Pseudomonadota</taxon>
        <taxon>Betaproteobacteria</taxon>
        <taxon>Burkholderiales</taxon>
        <taxon>Comamonadaceae</taxon>
        <taxon>Rhodoferax</taxon>
    </lineage>
</organism>
<feature type="domain" description="HTH merR-type" evidence="2">
    <location>
        <begin position="2"/>
        <end position="71"/>
    </location>
</feature>
<dbReference type="PANTHER" id="PTHR30204:SF90">
    <property type="entry name" value="HTH-TYPE TRANSCRIPTIONAL ACTIVATOR MTA"/>
    <property type="match status" value="1"/>
</dbReference>